<feature type="compositionally biased region" description="Basic and acidic residues" evidence="9">
    <location>
        <begin position="183"/>
        <end position="196"/>
    </location>
</feature>
<dbReference type="SMART" id="SM01083">
    <property type="entry name" value="Cir_N"/>
    <property type="match status" value="1"/>
</dbReference>
<comment type="caution">
    <text evidence="11">The sequence shown here is derived from an EMBL/GenBank/DDBJ whole genome shotgun (WGS) entry which is preliminary data.</text>
</comment>
<name>A0A976FG70_BRELC</name>
<evidence type="ECO:0000256" key="1">
    <source>
        <dbReference type="ARBA" id="ARBA00004123"/>
    </source>
</evidence>
<comment type="subcellular location">
    <subcellularLocation>
        <location evidence="1">Nucleus</location>
    </subcellularLocation>
</comment>
<dbReference type="GO" id="GO:0000398">
    <property type="term" value="P:mRNA splicing, via spliceosome"/>
    <property type="evidence" value="ECO:0007669"/>
    <property type="project" value="TreeGrafter"/>
</dbReference>
<protein>
    <recommendedName>
        <fullName evidence="10">CBF1-interacting co-repressor CIR N-terminal domain-containing protein</fullName>
    </recommendedName>
</protein>
<dbReference type="PANTHER" id="PTHR16196:SF0">
    <property type="entry name" value="PRE-MRNA-SPLICING FACTOR CWC25 HOMOLOG"/>
    <property type="match status" value="1"/>
</dbReference>
<evidence type="ECO:0000256" key="8">
    <source>
        <dbReference type="SAM" id="Coils"/>
    </source>
</evidence>
<feature type="compositionally biased region" description="Basic and acidic residues" evidence="9">
    <location>
        <begin position="372"/>
        <end position="387"/>
    </location>
</feature>
<evidence type="ECO:0000256" key="2">
    <source>
        <dbReference type="ARBA" id="ARBA00006695"/>
    </source>
</evidence>
<dbReference type="Proteomes" id="UP000294530">
    <property type="component" value="Unassembled WGS sequence"/>
</dbReference>
<comment type="similarity">
    <text evidence="2">Belongs to the CWC25 family.</text>
</comment>
<proteinExistence type="inferred from homology"/>
<feature type="compositionally biased region" description="Basic and acidic residues" evidence="9">
    <location>
        <begin position="205"/>
        <end position="228"/>
    </location>
</feature>
<dbReference type="EMBL" id="SHOA02000013">
    <property type="protein sequence ID" value="TDH65889.1"/>
    <property type="molecule type" value="Genomic_DNA"/>
</dbReference>
<feature type="compositionally biased region" description="Basic residues" evidence="9">
    <location>
        <begin position="287"/>
        <end position="296"/>
    </location>
</feature>
<dbReference type="Pfam" id="PF10197">
    <property type="entry name" value="Cir_N"/>
    <property type="match status" value="1"/>
</dbReference>
<accession>A0A976FG70</accession>
<feature type="domain" description="CBF1-interacting co-repressor CIR N-terminal" evidence="10">
    <location>
        <begin position="10"/>
        <end position="46"/>
    </location>
</feature>
<dbReference type="OrthoDB" id="21123at2759"/>
<feature type="compositionally biased region" description="Basic residues" evidence="9">
    <location>
        <begin position="261"/>
        <end position="274"/>
    </location>
</feature>
<evidence type="ECO:0000256" key="5">
    <source>
        <dbReference type="ARBA" id="ARBA00023054"/>
    </source>
</evidence>
<keyword evidence="3" id="KW-0507">mRNA processing</keyword>
<keyword evidence="5 8" id="KW-0175">Coiled coil</keyword>
<dbReference type="InterPro" id="IPR051376">
    <property type="entry name" value="CWC25_splicing_factor"/>
</dbReference>
<dbReference type="PANTHER" id="PTHR16196">
    <property type="entry name" value="CELL CYCLE CONTROL PROTEIN CWF25"/>
    <property type="match status" value="1"/>
</dbReference>
<evidence type="ECO:0000313" key="11">
    <source>
        <dbReference type="EMBL" id="TDH65889.1"/>
    </source>
</evidence>
<dbReference type="GO" id="GO:0005684">
    <property type="term" value="C:U2-type spliceosomal complex"/>
    <property type="evidence" value="ECO:0007669"/>
    <property type="project" value="TreeGrafter"/>
</dbReference>
<dbReference type="AlphaFoldDB" id="A0A976FG70"/>
<dbReference type="InterPro" id="IPR019339">
    <property type="entry name" value="CIR_N_dom"/>
</dbReference>
<evidence type="ECO:0000313" key="12">
    <source>
        <dbReference type="Proteomes" id="UP000294530"/>
    </source>
</evidence>
<keyword evidence="7" id="KW-0539">Nucleus</keyword>
<feature type="compositionally biased region" description="Basic and acidic residues" evidence="9">
    <location>
        <begin position="327"/>
        <end position="357"/>
    </location>
</feature>
<gene>
    <name evidence="11" type="ORF">CCR75_006275</name>
</gene>
<keyword evidence="12" id="KW-1185">Reference proteome</keyword>
<evidence type="ECO:0000256" key="9">
    <source>
        <dbReference type="SAM" id="MobiDB-lite"/>
    </source>
</evidence>
<dbReference type="GeneID" id="94350016"/>
<dbReference type="Pfam" id="PF12542">
    <property type="entry name" value="CWC25"/>
    <property type="match status" value="1"/>
</dbReference>
<dbReference type="InterPro" id="IPR022209">
    <property type="entry name" value="CWC25"/>
</dbReference>
<evidence type="ECO:0000259" key="10">
    <source>
        <dbReference type="SMART" id="SM01083"/>
    </source>
</evidence>
<feature type="coiled-coil region" evidence="8">
    <location>
        <begin position="22"/>
        <end position="55"/>
    </location>
</feature>
<evidence type="ECO:0000256" key="3">
    <source>
        <dbReference type="ARBA" id="ARBA00022664"/>
    </source>
</evidence>
<keyword evidence="6" id="KW-0508">mRNA splicing</keyword>
<organism evidence="11 12">
    <name type="scientific">Bremia lactucae</name>
    <name type="common">Lettuce downy mildew</name>
    <dbReference type="NCBI Taxonomy" id="4779"/>
    <lineage>
        <taxon>Eukaryota</taxon>
        <taxon>Sar</taxon>
        <taxon>Stramenopiles</taxon>
        <taxon>Oomycota</taxon>
        <taxon>Peronosporomycetes</taxon>
        <taxon>Peronosporales</taxon>
        <taxon>Peronosporaceae</taxon>
        <taxon>Bremia</taxon>
    </lineage>
</organism>
<keyword evidence="4" id="KW-0747">Spliceosome</keyword>
<feature type="region of interest" description="Disordered" evidence="9">
    <location>
        <begin position="178"/>
        <end position="387"/>
    </location>
</feature>
<dbReference type="RefSeq" id="XP_067815388.1">
    <property type="nucleotide sequence ID" value="XM_067964345.1"/>
</dbReference>
<evidence type="ECO:0000256" key="6">
    <source>
        <dbReference type="ARBA" id="ARBA00023187"/>
    </source>
</evidence>
<evidence type="ECO:0000256" key="4">
    <source>
        <dbReference type="ARBA" id="ARBA00022728"/>
    </source>
</evidence>
<evidence type="ECO:0000256" key="7">
    <source>
        <dbReference type="ARBA" id="ARBA00023242"/>
    </source>
</evidence>
<reference evidence="11 12" key="1">
    <citation type="journal article" date="2021" name="Genome Biol.">
        <title>AFLAP: assembly-free linkage analysis pipeline using k-mers from genome sequencing data.</title>
        <authorList>
            <person name="Fletcher K."/>
            <person name="Zhang L."/>
            <person name="Gil J."/>
            <person name="Han R."/>
            <person name="Cavanaugh K."/>
            <person name="Michelmore R."/>
        </authorList>
    </citation>
    <scope>NUCLEOTIDE SEQUENCE [LARGE SCALE GENOMIC DNA]</scope>
    <source>
        <strain evidence="11 12">SF5</strain>
    </source>
</reference>
<sequence>MSLAFLSKKSWHTANLRNVEKVWIAEQKHAAEEKKVEELRKNIEEERQLQELRQLQAAHGDKSAAMERVEWMYEGPSASGEKIAEEYLLGKEYTSEGNKTIQEDVDLSTTSNYGSLALNKTTLPANDAFQRLHEDPMMLIRKRQQAAREQVLTNPITMKKVKDQVFRLKQDKKAFMKAKKAAKKEQKHALRLEKRGCKQPKHGRKNLDTSRCEDNIVRTNDRDSDDKRRSSRYRSRFNSKSSFRGRERDDSTSPSQEYYKLKRTYPFKSRRNRSSKKDQCYQSRSRSSVRCKHRDRSRSFQGSTDVTRELRACNRRNRRSRSPSSRYEPRRVRNSFDRQNRRRSRSYDRKYDHEKARSPTRRQRGRSYDSSISRDRTREFKTTDRLEKDELKRKPLENNHTYGLLRQRGAVEAKNVDKTSLGPNKNHLAKAREVKRLDEADCRRKLGKTFRRGFCEITDEEMKKRAEQMVEDAKQREEYIVKRGRVKKDELDTRESEVMKSNPEFLRKLHSEAYMDNERNMSDRIRRNVHYIQKKADAAKFLSK</sequence>
<dbReference type="KEGG" id="blac:94350016"/>